<organism evidence="2 3">
    <name type="scientific">Vitis vinifera</name>
    <name type="common">Grape</name>
    <dbReference type="NCBI Taxonomy" id="29760"/>
    <lineage>
        <taxon>Eukaryota</taxon>
        <taxon>Viridiplantae</taxon>
        <taxon>Streptophyta</taxon>
        <taxon>Embryophyta</taxon>
        <taxon>Tracheophyta</taxon>
        <taxon>Spermatophyta</taxon>
        <taxon>Magnoliopsida</taxon>
        <taxon>eudicotyledons</taxon>
        <taxon>Gunneridae</taxon>
        <taxon>Pentapetalae</taxon>
        <taxon>rosids</taxon>
        <taxon>Vitales</taxon>
        <taxon>Vitaceae</taxon>
        <taxon>Viteae</taxon>
        <taxon>Vitis</taxon>
    </lineage>
</organism>
<feature type="region of interest" description="Disordered" evidence="1">
    <location>
        <begin position="336"/>
        <end position="356"/>
    </location>
</feature>
<evidence type="ECO:0000313" key="2">
    <source>
        <dbReference type="EMBL" id="RVW61836.1"/>
    </source>
</evidence>
<protein>
    <recommendedName>
        <fullName evidence="4">Retrotransposon gag domain-containing protein</fullName>
    </recommendedName>
</protein>
<dbReference type="EMBL" id="QGNW01000803">
    <property type="protein sequence ID" value="RVW61836.1"/>
    <property type="molecule type" value="Genomic_DNA"/>
</dbReference>
<evidence type="ECO:0000313" key="3">
    <source>
        <dbReference type="Proteomes" id="UP000288805"/>
    </source>
</evidence>
<dbReference type="AlphaFoldDB" id="A0A438FPF0"/>
<dbReference type="Proteomes" id="UP000288805">
    <property type="component" value="Unassembled WGS sequence"/>
</dbReference>
<name>A0A438FPF0_VITVI</name>
<dbReference type="CDD" id="cd00303">
    <property type="entry name" value="retropepsin_like"/>
    <property type="match status" value="1"/>
</dbReference>
<dbReference type="Gene3D" id="2.40.70.10">
    <property type="entry name" value="Acid Proteases"/>
    <property type="match status" value="1"/>
</dbReference>
<accession>A0A438FPF0</accession>
<evidence type="ECO:0008006" key="4">
    <source>
        <dbReference type="Google" id="ProtNLM"/>
    </source>
</evidence>
<comment type="caution">
    <text evidence="2">The sequence shown here is derived from an EMBL/GenBank/DDBJ whole genome shotgun (WGS) entry which is preliminary data.</text>
</comment>
<dbReference type="PANTHER" id="PTHR33240:SF15">
    <property type="entry name" value="GAG-PRO-LIKE PROTEIN"/>
    <property type="match status" value="1"/>
</dbReference>
<reference evidence="2 3" key="1">
    <citation type="journal article" date="2018" name="PLoS Genet.">
        <title>Population sequencing reveals clonal diversity and ancestral inbreeding in the grapevine cultivar Chardonnay.</title>
        <authorList>
            <person name="Roach M.J."/>
            <person name="Johnson D.L."/>
            <person name="Bohlmann J."/>
            <person name="van Vuuren H.J."/>
            <person name="Jones S.J."/>
            <person name="Pretorius I.S."/>
            <person name="Schmidt S.A."/>
            <person name="Borneman A.R."/>
        </authorList>
    </citation>
    <scope>NUCLEOTIDE SEQUENCE [LARGE SCALE GENOMIC DNA]</scope>
    <source>
        <strain evidence="3">cv. Chardonnay</strain>
        <tissue evidence="2">Leaf</tissue>
    </source>
</reference>
<proteinExistence type="predicted"/>
<dbReference type="PANTHER" id="PTHR33240">
    <property type="entry name" value="OS08G0508500 PROTEIN"/>
    <property type="match status" value="1"/>
</dbReference>
<sequence>MKRFEQAMLQVESCSMDVILQIFKRSINSGTPFFESLAKKSPTTMDDLFRWPEPIKTDPTRKDQNIRCSYHKDHEHITEQCKSLHYLVEKLIKAKHLEKYVRITNGQSETTPKAIVQALTSPATLIVVINYIHGSPIDNKHSSRRQRRKLLCATSIREQMNSIQRTFAEGSVHPVDDIIIFPPIDVNWVLQPHEDALILTLGVGGFDVRRILVDLGSSVDLLKMSTYRQISHSPFALENLRRLLSGFNKVTTTSLGDVVLLLQADPVTMSVQFSMVDDLSPYNAIMGCAWLHKMKTIPFTYHQMVSYLTEAGQVDLLGNQLVVQQYYQMELESRHPVGEKAHPEPSNIKSPTPVPYATRTSSIGLTRTCRESI</sequence>
<gene>
    <name evidence="2" type="ORF">CK203_064356</name>
</gene>
<dbReference type="InterPro" id="IPR021109">
    <property type="entry name" value="Peptidase_aspartic_dom_sf"/>
</dbReference>
<evidence type="ECO:0000256" key="1">
    <source>
        <dbReference type="SAM" id="MobiDB-lite"/>
    </source>
</evidence>